<sequence>MDEHVSSTTANTEDEFDKLQPELGAEDTEVQENNEALPKNSVDDEDISDLIEGEKDAIKRHIPEEDPTIERFSESPGPEPPAATEPEALPPTDSAVAQSTDDQTQADTEDTISEPEKEELIDEPTTTTEDQILQPEKEDNIVQPETEDTNHKPEAPVEAPVSPEKESPSSESAGPCK</sequence>
<proteinExistence type="predicted"/>
<reference evidence="2" key="1">
    <citation type="journal article" date="2023" name="Science">
        <title>Genome structures resolve the early diversification of teleost fishes.</title>
        <authorList>
            <person name="Parey E."/>
            <person name="Louis A."/>
            <person name="Montfort J."/>
            <person name="Bouchez O."/>
            <person name="Roques C."/>
            <person name="Iampietro C."/>
            <person name="Lluch J."/>
            <person name="Castinel A."/>
            <person name="Donnadieu C."/>
            <person name="Desvignes T."/>
            <person name="Floi Bucao C."/>
            <person name="Jouanno E."/>
            <person name="Wen M."/>
            <person name="Mejri S."/>
            <person name="Dirks R."/>
            <person name="Jansen H."/>
            <person name="Henkel C."/>
            <person name="Chen W.J."/>
            <person name="Zahm M."/>
            <person name="Cabau C."/>
            <person name="Klopp C."/>
            <person name="Thompson A.W."/>
            <person name="Robinson-Rechavi M."/>
            <person name="Braasch I."/>
            <person name="Lecointre G."/>
            <person name="Bobe J."/>
            <person name="Postlethwait J.H."/>
            <person name="Berthelot C."/>
            <person name="Roest Crollius H."/>
            <person name="Guiguen Y."/>
        </authorList>
    </citation>
    <scope>NUCLEOTIDE SEQUENCE</scope>
    <source>
        <strain evidence="2">WJC10195</strain>
    </source>
</reference>
<feature type="compositionally biased region" description="Acidic residues" evidence="1">
    <location>
        <begin position="107"/>
        <end position="122"/>
    </location>
</feature>
<feature type="compositionally biased region" description="Basic and acidic residues" evidence="1">
    <location>
        <begin position="52"/>
        <end position="73"/>
    </location>
</feature>
<feature type="compositionally biased region" description="Polar residues" evidence="1">
    <location>
        <begin position="1"/>
        <end position="11"/>
    </location>
</feature>
<evidence type="ECO:0000256" key="1">
    <source>
        <dbReference type="SAM" id="MobiDB-lite"/>
    </source>
</evidence>
<dbReference type="Proteomes" id="UP001152622">
    <property type="component" value="Unassembled WGS sequence"/>
</dbReference>
<dbReference type="OrthoDB" id="10628970at2759"/>
<feature type="compositionally biased region" description="Low complexity" evidence="1">
    <location>
        <begin position="84"/>
        <end position="106"/>
    </location>
</feature>
<organism evidence="2 3">
    <name type="scientific">Synaphobranchus kaupii</name>
    <name type="common">Kaup's arrowtooth eel</name>
    <dbReference type="NCBI Taxonomy" id="118154"/>
    <lineage>
        <taxon>Eukaryota</taxon>
        <taxon>Metazoa</taxon>
        <taxon>Chordata</taxon>
        <taxon>Craniata</taxon>
        <taxon>Vertebrata</taxon>
        <taxon>Euteleostomi</taxon>
        <taxon>Actinopterygii</taxon>
        <taxon>Neopterygii</taxon>
        <taxon>Teleostei</taxon>
        <taxon>Anguilliformes</taxon>
        <taxon>Synaphobranchidae</taxon>
        <taxon>Synaphobranchus</taxon>
    </lineage>
</organism>
<feature type="region of interest" description="Disordered" evidence="1">
    <location>
        <begin position="1"/>
        <end position="177"/>
    </location>
</feature>
<gene>
    <name evidence="2" type="ORF">SKAU_G00423940</name>
</gene>
<dbReference type="EMBL" id="JAINUF010000025">
    <property type="protein sequence ID" value="KAJ8332605.1"/>
    <property type="molecule type" value="Genomic_DNA"/>
</dbReference>
<name>A0A9Q1E5S9_SYNKA</name>
<dbReference type="AlphaFoldDB" id="A0A9Q1E5S9"/>
<evidence type="ECO:0000313" key="3">
    <source>
        <dbReference type="Proteomes" id="UP001152622"/>
    </source>
</evidence>
<accession>A0A9Q1E5S9</accession>
<comment type="caution">
    <text evidence="2">The sequence shown here is derived from an EMBL/GenBank/DDBJ whole genome shotgun (WGS) entry which is preliminary data.</text>
</comment>
<protein>
    <submittedName>
        <fullName evidence="2">Uncharacterized protein</fullName>
    </submittedName>
</protein>
<evidence type="ECO:0000313" key="2">
    <source>
        <dbReference type="EMBL" id="KAJ8332605.1"/>
    </source>
</evidence>
<keyword evidence="3" id="KW-1185">Reference proteome</keyword>